<comment type="caution">
    <text evidence="3">The sequence shown here is derived from an EMBL/GenBank/DDBJ whole genome shotgun (WGS) entry which is preliminary data.</text>
</comment>
<evidence type="ECO:0000259" key="2">
    <source>
        <dbReference type="PROSITE" id="PS51708"/>
    </source>
</evidence>
<organism evidence="3 4">
    <name type="scientific">Nocardia uniformis</name>
    <dbReference type="NCBI Taxonomy" id="53432"/>
    <lineage>
        <taxon>Bacteria</taxon>
        <taxon>Bacillati</taxon>
        <taxon>Actinomycetota</taxon>
        <taxon>Actinomycetes</taxon>
        <taxon>Mycobacteriales</taxon>
        <taxon>Nocardiaceae</taxon>
        <taxon>Nocardia</taxon>
    </lineage>
</organism>
<gene>
    <name evidence="3" type="ORF">HLB23_21495</name>
</gene>
<dbReference type="PANTHER" id="PTHR39339:SF1">
    <property type="entry name" value="CHAD DOMAIN-CONTAINING PROTEIN"/>
    <property type="match status" value="1"/>
</dbReference>
<feature type="compositionally biased region" description="Basic and acidic residues" evidence="1">
    <location>
        <begin position="99"/>
        <end position="123"/>
    </location>
</feature>
<sequence length="337" mass="37508">MTHTAAGPALVAAIADDVDRLLSAEPDVRQDLPDSVHQMRVATRRLRSVLRSYSRIFEQRPIDELRDELRWLAGLLGVARDAEVRAERFEALLDRHPELAPKKSRARGESGTRRAKPARRDGHGPPGRKSATGKRVSRTAEVTAIDGGSTSRIDLRGRLLTAERDAYASAHAEIMEALDSDRYRSLTECLRSLLTDPPLRTKYAERDATKFCDSVLRKDFHRVHRLVHSEPGLPEAERVEHMHEIRKAAKRLRYAADAATGILGDSAKKLSSNAKKLQSVLGDHRDAVEAEAAIRQRSEGSDDPAWQVLCDDEAAAAREVLEQYPAATEFLRDSYSG</sequence>
<keyword evidence="4" id="KW-1185">Reference proteome</keyword>
<dbReference type="PANTHER" id="PTHR39339">
    <property type="entry name" value="SLR1444 PROTEIN"/>
    <property type="match status" value="1"/>
</dbReference>
<dbReference type="AlphaFoldDB" id="A0A849C0W1"/>
<dbReference type="SMART" id="SM00880">
    <property type="entry name" value="CHAD"/>
    <property type="match status" value="1"/>
</dbReference>
<protein>
    <submittedName>
        <fullName evidence="3">CHAD domain-containing protein</fullName>
    </submittedName>
</protein>
<dbReference type="InterPro" id="IPR007899">
    <property type="entry name" value="CHAD_dom"/>
</dbReference>
<proteinExistence type="predicted"/>
<evidence type="ECO:0000313" key="4">
    <source>
        <dbReference type="Proteomes" id="UP000586827"/>
    </source>
</evidence>
<name>A0A849C0W1_9NOCA</name>
<evidence type="ECO:0000313" key="3">
    <source>
        <dbReference type="EMBL" id="NNH72403.1"/>
    </source>
</evidence>
<feature type="domain" description="CHAD" evidence="2">
    <location>
        <begin position="3"/>
        <end position="333"/>
    </location>
</feature>
<feature type="region of interest" description="Disordered" evidence="1">
    <location>
        <begin position="99"/>
        <end position="139"/>
    </location>
</feature>
<dbReference type="Pfam" id="PF05235">
    <property type="entry name" value="CHAD"/>
    <property type="match status" value="1"/>
</dbReference>
<dbReference type="PROSITE" id="PS51708">
    <property type="entry name" value="CHAD"/>
    <property type="match status" value="1"/>
</dbReference>
<accession>A0A849C0W1</accession>
<dbReference type="EMBL" id="JABELX010000007">
    <property type="protein sequence ID" value="NNH72403.1"/>
    <property type="molecule type" value="Genomic_DNA"/>
</dbReference>
<reference evidence="3 4" key="1">
    <citation type="submission" date="2020-05" db="EMBL/GenBank/DDBJ databases">
        <title>MicrobeNet Type strains.</title>
        <authorList>
            <person name="Nicholson A.C."/>
        </authorList>
    </citation>
    <scope>NUCLEOTIDE SEQUENCE [LARGE SCALE GENOMIC DNA]</scope>
    <source>
        <strain evidence="3 4">JCM 3224</strain>
    </source>
</reference>
<evidence type="ECO:0000256" key="1">
    <source>
        <dbReference type="SAM" id="MobiDB-lite"/>
    </source>
</evidence>
<dbReference type="Gene3D" id="1.40.20.10">
    <property type="entry name" value="CHAD domain"/>
    <property type="match status" value="1"/>
</dbReference>
<dbReference type="RefSeq" id="WP_067519166.1">
    <property type="nucleotide sequence ID" value="NZ_JABELX010000007.1"/>
</dbReference>
<dbReference type="Proteomes" id="UP000586827">
    <property type="component" value="Unassembled WGS sequence"/>
</dbReference>
<dbReference type="InterPro" id="IPR038186">
    <property type="entry name" value="CHAD_dom_sf"/>
</dbReference>